<comment type="caution">
    <text evidence="7">The sequence shown here is derived from an EMBL/GenBank/DDBJ whole genome shotgun (WGS) entry which is preliminary data.</text>
</comment>
<dbReference type="PROSITE" id="PS00108">
    <property type="entry name" value="PROTEIN_KINASE_ST"/>
    <property type="match status" value="1"/>
</dbReference>
<evidence type="ECO:0000259" key="6">
    <source>
        <dbReference type="PROSITE" id="PS50011"/>
    </source>
</evidence>
<dbReference type="InterPro" id="IPR000719">
    <property type="entry name" value="Prot_kinase_dom"/>
</dbReference>
<feature type="binding site" evidence="5">
    <location>
        <position position="272"/>
    </location>
    <ligand>
        <name>ATP</name>
        <dbReference type="ChEBI" id="CHEBI:30616"/>
    </ligand>
</feature>
<evidence type="ECO:0000256" key="3">
    <source>
        <dbReference type="ARBA" id="ARBA00022777"/>
    </source>
</evidence>
<dbReference type="RefSeq" id="XP_067766881.1">
    <property type="nucleotide sequence ID" value="XM_067905564.1"/>
</dbReference>
<dbReference type="Pfam" id="PF00069">
    <property type="entry name" value="Pkinase"/>
    <property type="match status" value="1"/>
</dbReference>
<evidence type="ECO:0000256" key="1">
    <source>
        <dbReference type="ARBA" id="ARBA00022679"/>
    </source>
</evidence>
<evidence type="ECO:0000256" key="2">
    <source>
        <dbReference type="ARBA" id="ARBA00022741"/>
    </source>
</evidence>
<dbReference type="PANTHER" id="PTHR24348">
    <property type="entry name" value="SERINE/THREONINE-PROTEIN KINASE UNC-51-RELATED"/>
    <property type="match status" value="1"/>
</dbReference>
<accession>A0A9P8LXA5</accession>
<dbReference type="Gene3D" id="1.10.510.10">
    <property type="entry name" value="Transferase(Phosphotransferase) domain 1"/>
    <property type="match status" value="2"/>
</dbReference>
<proteinExistence type="predicted"/>
<gene>
    <name evidence="7" type="ORF">SS50377_21652</name>
</gene>
<keyword evidence="8" id="KW-1185">Reference proteome</keyword>
<dbReference type="SUPFAM" id="SSF56112">
    <property type="entry name" value="Protein kinase-like (PK-like)"/>
    <property type="match status" value="2"/>
</dbReference>
<dbReference type="EMBL" id="AUWU02000002">
    <property type="protein sequence ID" value="KAH0576108.1"/>
    <property type="molecule type" value="Genomic_DNA"/>
</dbReference>
<evidence type="ECO:0000256" key="5">
    <source>
        <dbReference type="PROSITE-ProRule" id="PRU10141"/>
    </source>
</evidence>
<dbReference type="GO" id="GO:0005829">
    <property type="term" value="C:cytosol"/>
    <property type="evidence" value="ECO:0007669"/>
    <property type="project" value="TreeGrafter"/>
</dbReference>
<dbReference type="GO" id="GO:0000045">
    <property type="term" value="P:autophagosome assembly"/>
    <property type="evidence" value="ECO:0007669"/>
    <property type="project" value="TreeGrafter"/>
</dbReference>
<dbReference type="InterPro" id="IPR011009">
    <property type="entry name" value="Kinase-like_dom_sf"/>
</dbReference>
<organism evidence="7 8">
    <name type="scientific">Spironucleus salmonicida</name>
    <dbReference type="NCBI Taxonomy" id="348837"/>
    <lineage>
        <taxon>Eukaryota</taxon>
        <taxon>Metamonada</taxon>
        <taxon>Diplomonadida</taxon>
        <taxon>Hexamitidae</taxon>
        <taxon>Hexamitinae</taxon>
        <taxon>Spironucleus</taxon>
    </lineage>
</organism>
<keyword evidence="2 5" id="KW-0547">Nucleotide-binding</keyword>
<protein>
    <submittedName>
        <fullName evidence="7">Kinase, ULK</fullName>
    </submittedName>
</protein>
<dbReference type="GO" id="GO:0004674">
    <property type="term" value="F:protein serine/threonine kinase activity"/>
    <property type="evidence" value="ECO:0007669"/>
    <property type="project" value="InterPro"/>
</dbReference>
<evidence type="ECO:0000313" key="7">
    <source>
        <dbReference type="EMBL" id="KAH0576108.1"/>
    </source>
</evidence>
<keyword evidence="3 7" id="KW-0418">Kinase</keyword>
<sequence>MRTTSQSSQYQIPSGVNIQQLQDILNRYLNAKSVHPFEYKITTDQIIITQQPILQTLAGFKEQQKLFTIQEAYNILTKCVYASYELAQQSIFLGGYCLDDFAIQVQKKWIRIKIVANISKIFKYLTRQFSDCTAPEVQQNIITEKADFWSFGVILYYLLKTSYQIHKDIFDRYSQSCFLESLQIQNKNLVDLLTNMIEPDHNIRLGYIQFFTLDNEVRSTCQGIGHIKTVNTATLDQVLLNLNLKKIMQIGEGSFGNVFLVKNNDGDKFALKIIEVRNQIQINQASSEACFMEQNKNNNSIIQIKFMEKVRINDTIYILMCQEYAEFGDLRHFMKLYSSQLAQPQILKLFYDISQAMLMMKEQNMIHRDIKPENILLMQKDNKIIAKLADFGCDEVLLNGSSSDCHHLIGTPGYIAPEVLTQDQVSFSVDVWSFGVMLQEYTEEQELISMCLIEDQNQRAQIEVINQKLQIYKDQVVQVHEVEQSTSSAVSHSQYNSVNLSELNSNFTFSDFAILQ</sequence>
<dbReference type="InterPro" id="IPR008271">
    <property type="entry name" value="Ser/Thr_kinase_AS"/>
</dbReference>
<name>A0A9P8LXA5_9EUKA</name>
<dbReference type="PANTHER" id="PTHR24348:SF22">
    <property type="entry name" value="NON-SPECIFIC SERINE_THREONINE PROTEIN KINASE"/>
    <property type="match status" value="1"/>
</dbReference>
<evidence type="ECO:0000256" key="4">
    <source>
        <dbReference type="ARBA" id="ARBA00022840"/>
    </source>
</evidence>
<dbReference type="AlphaFoldDB" id="A0A9P8LXA5"/>
<dbReference type="PROSITE" id="PS00107">
    <property type="entry name" value="PROTEIN_KINASE_ATP"/>
    <property type="match status" value="1"/>
</dbReference>
<dbReference type="GO" id="GO:0010506">
    <property type="term" value="P:regulation of autophagy"/>
    <property type="evidence" value="ECO:0007669"/>
    <property type="project" value="InterPro"/>
</dbReference>
<dbReference type="GO" id="GO:0005524">
    <property type="term" value="F:ATP binding"/>
    <property type="evidence" value="ECO:0007669"/>
    <property type="project" value="UniProtKB-UniRule"/>
</dbReference>
<reference evidence="7 8" key="1">
    <citation type="journal article" date="2014" name="PLoS Genet.">
        <title>The Genome of Spironucleus salmonicida Highlights a Fish Pathogen Adapted to Fluctuating Environments.</title>
        <authorList>
            <person name="Xu F."/>
            <person name="Jerlstrom-Hultqvist J."/>
            <person name="Einarsson E."/>
            <person name="Astvaldsson A."/>
            <person name="Svard S.G."/>
            <person name="Andersson J.O."/>
        </authorList>
    </citation>
    <scope>NUCLEOTIDE SEQUENCE [LARGE SCALE GENOMIC DNA]</scope>
    <source>
        <strain evidence="7 8">ATCC 50377</strain>
    </source>
</reference>
<dbReference type="PROSITE" id="PS50011">
    <property type="entry name" value="PROTEIN_KINASE_DOM"/>
    <property type="match status" value="1"/>
</dbReference>
<dbReference type="GO" id="GO:0016020">
    <property type="term" value="C:membrane"/>
    <property type="evidence" value="ECO:0007669"/>
    <property type="project" value="TreeGrafter"/>
</dbReference>
<dbReference type="CDD" id="cd00180">
    <property type="entry name" value="PKc"/>
    <property type="match status" value="1"/>
</dbReference>
<dbReference type="GO" id="GO:0005776">
    <property type="term" value="C:autophagosome"/>
    <property type="evidence" value="ECO:0007669"/>
    <property type="project" value="TreeGrafter"/>
</dbReference>
<keyword evidence="4 5" id="KW-0067">ATP-binding</keyword>
<dbReference type="GO" id="GO:0000407">
    <property type="term" value="C:phagophore assembly site"/>
    <property type="evidence" value="ECO:0007669"/>
    <property type="project" value="TreeGrafter"/>
</dbReference>
<dbReference type="OrthoDB" id="2013020at2759"/>
<dbReference type="InterPro" id="IPR045269">
    <property type="entry name" value="Atg1-like"/>
</dbReference>
<dbReference type="KEGG" id="ssao:94295675"/>
<dbReference type="GeneID" id="94295675"/>
<feature type="domain" description="Protein kinase" evidence="6">
    <location>
        <begin position="244"/>
        <end position="516"/>
    </location>
</feature>
<dbReference type="SMART" id="SM00220">
    <property type="entry name" value="S_TKc"/>
    <property type="match status" value="1"/>
</dbReference>
<evidence type="ECO:0000313" key="8">
    <source>
        <dbReference type="Proteomes" id="UP000018208"/>
    </source>
</evidence>
<dbReference type="InterPro" id="IPR017441">
    <property type="entry name" value="Protein_kinase_ATP_BS"/>
</dbReference>
<keyword evidence="1" id="KW-0808">Transferase</keyword>
<dbReference type="Proteomes" id="UP000018208">
    <property type="component" value="Unassembled WGS sequence"/>
</dbReference>